<dbReference type="OrthoDB" id="2384350at2759"/>
<dbReference type="AlphaFoldDB" id="A0A7D9LDX2"/>
<gene>
    <name evidence="1" type="ORF">PACLA_8A076639</name>
</gene>
<organism evidence="1 2">
    <name type="scientific">Paramuricea clavata</name>
    <name type="common">Red gorgonian</name>
    <name type="synonym">Violescent sea-whip</name>
    <dbReference type="NCBI Taxonomy" id="317549"/>
    <lineage>
        <taxon>Eukaryota</taxon>
        <taxon>Metazoa</taxon>
        <taxon>Cnidaria</taxon>
        <taxon>Anthozoa</taxon>
        <taxon>Octocorallia</taxon>
        <taxon>Malacalcyonacea</taxon>
        <taxon>Plexauridae</taxon>
        <taxon>Paramuricea</taxon>
    </lineage>
</organism>
<proteinExistence type="predicted"/>
<evidence type="ECO:0000313" key="1">
    <source>
        <dbReference type="EMBL" id="CAB4030798.1"/>
    </source>
</evidence>
<comment type="caution">
    <text evidence="1">The sequence shown here is derived from an EMBL/GenBank/DDBJ whole genome shotgun (WGS) entry which is preliminary data.</text>
</comment>
<sequence>HIEIEETGGEASTSTDAMYASWLLDDTTEYTCVSSGSETEEKIIEEPAAA</sequence>
<name>A0A7D9LDX2_PARCT</name>
<reference evidence="1" key="1">
    <citation type="submission" date="2020-04" db="EMBL/GenBank/DDBJ databases">
        <authorList>
            <person name="Alioto T."/>
            <person name="Alioto T."/>
            <person name="Gomez Garrido J."/>
        </authorList>
    </citation>
    <scope>NUCLEOTIDE SEQUENCE</scope>
    <source>
        <strain evidence="1">A484AB</strain>
    </source>
</reference>
<dbReference type="Proteomes" id="UP001152795">
    <property type="component" value="Unassembled WGS sequence"/>
</dbReference>
<feature type="non-terminal residue" evidence="1">
    <location>
        <position position="50"/>
    </location>
</feature>
<dbReference type="EMBL" id="CACRXK020017149">
    <property type="protein sequence ID" value="CAB4030798.1"/>
    <property type="molecule type" value="Genomic_DNA"/>
</dbReference>
<feature type="non-terminal residue" evidence="1">
    <location>
        <position position="1"/>
    </location>
</feature>
<accession>A0A7D9LDX2</accession>
<keyword evidence="2" id="KW-1185">Reference proteome</keyword>
<protein>
    <submittedName>
        <fullName evidence="1">Uncharacterized protein</fullName>
    </submittedName>
</protein>
<evidence type="ECO:0000313" key="2">
    <source>
        <dbReference type="Proteomes" id="UP001152795"/>
    </source>
</evidence>